<dbReference type="Proteomes" id="UP001422759">
    <property type="component" value="Unassembled WGS sequence"/>
</dbReference>
<keyword evidence="2" id="KW-1185">Reference proteome</keyword>
<reference evidence="2" key="1">
    <citation type="journal article" date="2019" name="Int. J. Syst. Evol. Microbiol.">
        <title>The Global Catalogue of Microorganisms (GCM) 10K type strain sequencing project: providing services to taxonomists for standard genome sequencing and annotation.</title>
        <authorList>
            <consortium name="The Broad Institute Genomics Platform"/>
            <consortium name="The Broad Institute Genome Sequencing Center for Infectious Disease"/>
            <person name="Wu L."/>
            <person name="Ma J."/>
        </authorList>
    </citation>
    <scope>NUCLEOTIDE SEQUENCE [LARGE SCALE GENOMIC DNA]</scope>
    <source>
        <strain evidence="2">JCM 14560</strain>
    </source>
</reference>
<proteinExistence type="predicted"/>
<evidence type="ECO:0008006" key="3">
    <source>
        <dbReference type="Google" id="ProtNLM"/>
    </source>
</evidence>
<evidence type="ECO:0000313" key="1">
    <source>
        <dbReference type="EMBL" id="GAA2133861.1"/>
    </source>
</evidence>
<accession>A0ABP5KKK3</accession>
<dbReference type="InterPro" id="IPR045851">
    <property type="entry name" value="AMP-bd_C_sf"/>
</dbReference>
<gene>
    <name evidence="1" type="ORF">GCM10009760_10440</name>
</gene>
<dbReference type="RefSeq" id="WP_344461201.1">
    <property type="nucleotide sequence ID" value="NZ_BAAANT010000004.1"/>
</dbReference>
<dbReference type="SUPFAM" id="SSF56801">
    <property type="entry name" value="Acetyl-CoA synthetase-like"/>
    <property type="match status" value="1"/>
</dbReference>
<protein>
    <recommendedName>
        <fullName evidence="3">AMP-binding enzyme C-terminal domain-containing protein</fullName>
    </recommendedName>
</protein>
<sequence length="129" mass="13932">MIEYSPVQFAEFGDLDVPDVAFDEGFFALELELLELPCIREVALVHTELPDLGETLLVAFVPLSPEREASGRRAANAACARRLPGVFAHAVATGDIPRSADGSVRASVLVDRLLPQIARDLTSPVEMSD</sequence>
<dbReference type="EMBL" id="BAAANT010000004">
    <property type="protein sequence ID" value="GAA2133861.1"/>
    <property type="molecule type" value="Genomic_DNA"/>
</dbReference>
<evidence type="ECO:0000313" key="2">
    <source>
        <dbReference type="Proteomes" id="UP001422759"/>
    </source>
</evidence>
<name>A0ABP5KKK3_9ACTN</name>
<organism evidence="1 2">
    <name type="scientific">Kitasatospora kazusensis</name>
    <dbReference type="NCBI Taxonomy" id="407974"/>
    <lineage>
        <taxon>Bacteria</taxon>
        <taxon>Bacillati</taxon>
        <taxon>Actinomycetota</taxon>
        <taxon>Actinomycetes</taxon>
        <taxon>Kitasatosporales</taxon>
        <taxon>Streptomycetaceae</taxon>
        <taxon>Kitasatospora</taxon>
    </lineage>
</organism>
<dbReference type="Gene3D" id="3.30.300.30">
    <property type="match status" value="1"/>
</dbReference>
<comment type="caution">
    <text evidence="1">The sequence shown here is derived from an EMBL/GenBank/DDBJ whole genome shotgun (WGS) entry which is preliminary data.</text>
</comment>